<name>A0AAU9UBW5_EUPED</name>
<sequence length="81" mass="9002">MHLRMLPHKVTGMKYSLTWQNVPEYPLKPSGAFIVVVGHHGIAFACNRDAPTVGLPMRDAFAYRALVGIVSTILPWWRVGG</sequence>
<dbReference type="AlphaFoldDB" id="A0AAU9UBW5"/>
<proteinExistence type="predicted"/>
<comment type="caution">
    <text evidence="1">The sequence shown here is derived from an EMBL/GenBank/DDBJ whole genome shotgun (WGS) entry which is preliminary data.</text>
</comment>
<reference evidence="1" key="1">
    <citation type="submission" date="2022-03" db="EMBL/GenBank/DDBJ databases">
        <authorList>
            <person name="Tunstrom K."/>
        </authorList>
    </citation>
    <scope>NUCLEOTIDE SEQUENCE</scope>
</reference>
<gene>
    <name evidence="1" type="ORF">EEDITHA_LOCUS10950</name>
</gene>
<accession>A0AAU9UBW5</accession>
<keyword evidence="2" id="KW-1185">Reference proteome</keyword>
<organism evidence="1 2">
    <name type="scientific">Euphydryas editha</name>
    <name type="common">Edith's checkerspot</name>
    <dbReference type="NCBI Taxonomy" id="104508"/>
    <lineage>
        <taxon>Eukaryota</taxon>
        <taxon>Metazoa</taxon>
        <taxon>Ecdysozoa</taxon>
        <taxon>Arthropoda</taxon>
        <taxon>Hexapoda</taxon>
        <taxon>Insecta</taxon>
        <taxon>Pterygota</taxon>
        <taxon>Neoptera</taxon>
        <taxon>Endopterygota</taxon>
        <taxon>Lepidoptera</taxon>
        <taxon>Glossata</taxon>
        <taxon>Ditrysia</taxon>
        <taxon>Papilionoidea</taxon>
        <taxon>Nymphalidae</taxon>
        <taxon>Nymphalinae</taxon>
        <taxon>Euphydryas</taxon>
    </lineage>
</organism>
<evidence type="ECO:0000313" key="2">
    <source>
        <dbReference type="Proteomes" id="UP001153954"/>
    </source>
</evidence>
<dbReference type="EMBL" id="CAKOGL010000015">
    <property type="protein sequence ID" value="CAH2095508.1"/>
    <property type="molecule type" value="Genomic_DNA"/>
</dbReference>
<protein>
    <submittedName>
        <fullName evidence="1">Uncharacterized protein</fullName>
    </submittedName>
</protein>
<dbReference type="Proteomes" id="UP001153954">
    <property type="component" value="Unassembled WGS sequence"/>
</dbReference>
<evidence type="ECO:0000313" key="1">
    <source>
        <dbReference type="EMBL" id="CAH2095508.1"/>
    </source>
</evidence>